<reference evidence="8" key="1">
    <citation type="journal article" date="2023" name="Commun. Biol.">
        <title>Genome analysis of Parmales, the sister group of diatoms, reveals the evolutionary specialization of diatoms from phago-mixotrophs to photoautotrophs.</title>
        <authorList>
            <person name="Ban H."/>
            <person name="Sato S."/>
            <person name="Yoshikawa S."/>
            <person name="Yamada K."/>
            <person name="Nakamura Y."/>
            <person name="Ichinomiya M."/>
            <person name="Sato N."/>
            <person name="Blanc-Mathieu R."/>
            <person name="Endo H."/>
            <person name="Kuwata A."/>
            <person name="Ogata H."/>
        </authorList>
    </citation>
    <scope>NUCLEOTIDE SEQUENCE [LARGE SCALE GENOMIC DNA]</scope>
    <source>
        <strain evidence="8">NIES 3701</strain>
    </source>
</reference>
<dbReference type="PANTHER" id="PTHR10778">
    <property type="entry name" value="SOLUTE CARRIER FAMILY 35 MEMBER B"/>
    <property type="match status" value="1"/>
</dbReference>
<evidence type="ECO:0000256" key="6">
    <source>
        <dbReference type="SAM" id="Phobius"/>
    </source>
</evidence>
<sequence length="244" mass="26963">MKSSRVIFTMGFGKIFMGKKHKRSDYFIVTGMVAGLCMFITAETRSHTSDQTFSWIGIIMLTCSLMCDGFVVNSNELLMNVYDLSQDEFITALYVIASGIMGVICWGSGEMAEGVRFLKGGESMAGFMGGEKEKEYESWEKIIYLTLFVTFGYLGSSCAGAITKHFGALSMSITSTARKAVTLFLSFLIFPKACSAMHVMGMATFVGALAFKGVVSQRGNRKGNYEGENIMMMKNKRDEVERNL</sequence>
<evidence type="ECO:0000256" key="5">
    <source>
        <dbReference type="ARBA" id="ARBA00023136"/>
    </source>
</evidence>
<protein>
    <submittedName>
        <fullName evidence="7">Uncharacterized protein</fullName>
    </submittedName>
</protein>
<feature type="transmembrane region" description="Helical" evidence="6">
    <location>
        <begin position="92"/>
        <end position="109"/>
    </location>
</feature>
<keyword evidence="4 6" id="KW-1133">Transmembrane helix</keyword>
<keyword evidence="5 6" id="KW-0472">Membrane</keyword>
<evidence type="ECO:0000256" key="4">
    <source>
        <dbReference type="ARBA" id="ARBA00022989"/>
    </source>
</evidence>
<dbReference type="OrthoDB" id="43032at2759"/>
<keyword evidence="2" id="KW-0813">Transport</keyword>
<keyword evidence="3 6" id="KW-0812">Transmembrane</keyword>
<dbReference type="InterPro" id="IPR013657">
    <property type="entry name" value="SCL35B1-4/HUT1"/>
</dbReference>
<feature type="transmembrane region" description="Helical" evidence="6">
    <location>
        <begin position="142"/>
        <end position="163"/>
    </location>
</feature>
<evidence type="ECO:0000256" key="1">
    <source>
        <dbReference type="ARBA" id="ARBA00004141"/>
    </source>
</evidence>
<comment type="subcellular location">
    <subcellularLocation>
        <location evidence="1">Membrane</location>
        <topology evidence="1">Multi-pass membrane protein</topology>
    </subcellularLocation>
</comment>
<dbReference type="Pfam" id="PF08449">
    <property type="entry name" value="UAA"/>
    <property type="match status" value="1"/>
</dbReference>
<organism evidence="7 8">
    <name type="scientific">Triparma strigata</name>
    <dbReference type="NCBI Taxonomy" id="1606541"/>
    <lineage>
        <taxon>Eukaryota</taxon>
        <taxon>Sar</taxon>
        <taxon>Stramenopiles</taxon>
        <taxon>Ochrophyta</taxon>
        <taxon>Bolidophyceae</taxon>
        <taxon>Parmales</taxon>
        <taxon>Triparmaceae</taxon>
        <taxon>Triparma</taxon>
    </lineage>
</organism>
<dbReference type="GO" id="GO:0046964">
    <property type="term" value="F:3'-phosphoadenosine 5'-phosphosulfate transmembrane transporter activity"/>
    <property type="evidence" value="ECO:0007669"/>
    <property type="project" value="TreeGrafter"/>
</dbReference>
<evidence type="ECO:0000313" key="8">
    <source>
        <dbReference type="Proteomes" id="UP001165085"/>
    </source>
</evidence>
<dbReference type="GO" id="GO:0000139">
    <property type="term" value="C:Golgi membrane"/>
    <property type="evidence" value="ECO:0007669"/>
    <property type="project" value="TreeGrafter"/>
</dbReference>
<feature type="transmembrane region" description="Helical" evidence="6">
    <location>
        <begin position="26"/>
        <end position="42"/>
    </location>
</feature>
<evidence type="ECO:0000256" key="3">
    <source>
        <dbReference type="ARBA" id="ARBA00022692"/>
    </source>
</evidence>
<dbReference type="EMBL" id="BRXY01000199">
    <property type="protein sequence ID" value="GMH76667.1"/>
    <property type="molecule type" value="Genomic_DNA"/>
</dbReference>
<keyword evidence="8" id="KW-1185">Reference proteome</keyword>
<evidence type="ECO:0000313" key="7">
    <source>
        <dbReference type="EMBL" id="GMH76667.1"/>
    </source>
</evidence>
<dbReference type="Proteomes" id="UP001165085">
    <property type="component" value="Unassembled WGS sequence"/>
</dbReference>
<dbReference type="GO" id="GO:0005789">
    <property type="term" value="C:endoplasmic reticulum membrane"/>
    <property type="evidence" value="ECO:0007669"/>
    <property type="project" value="TreeGrafter"/>
</dbReference>
<comment type="caution">
    <text evidence="7">The sequence shown here is derived from an EMBL/GenBank/DDBJ whole genome shotgun (WGS) entry which is preliminary data.</text>
</comment>
<dbReference type="PANTHER" id="PTHR10778:SF8">
    <property type="entry name" value="ADENOSINE 3'-PHOSPHO 5'-PHOSPHOSULFATE TRANSPORTER 2"/>
    <property type="match status" value="1"/>
</dbReference>
<name>A0A9W7EF95_9STRA</name>
<proteinExistence type="predicted"/>
<gene>
    <name evidence="7" type="ORF">TrST_g351</name>
</gene>
<dbReference type="AlphaFoldDB" id="A0A9W7EF95"/>
<feature type="transmembrane region" description="Helical" evidence="6">
    <location>
        <begin position="183"/>
        <end position="211"/>
    </location>
</feature>
<feature type="transmembrane region" description="Helical" evidence="6">
    <location>
        <begin position="54"/>
        <end position="72"/>
    </location>
</feature>
<evidence type="ECO:0000256" key="2">
    <source>
        <dbReference type="ARBA" id="ARBA00022448"/>
    </source>
</evidence>
<accession>A0A9W7EF95</accession>